<dbReference type="PROSITE" id="PS00211">
    <property type="entry name" value="ABC_TRANSPORTER_1"/>
    <property type="match status" value="1"/>
</dbReference>
<dbReference type="SUPFAM" id="SSF52540">
    <property type="entry name" value="P-loop containing nucleoside triphosphate hydrolases"/>
    <property type="match status" value="2"/>
</dbReference>
<dbReference type="InterPro" id="IPR003439">
    <property type="entry name" value="ABC_transporter-like_ATP-bd"/>
</dbReference>
<evidence type="ECO:0000313" key="9">
    <source>
        <dbReference type="Proteomes" id="UP001556692"/>
    </source>
</evidence>
<feature type="domain" description="ABC transporter" evidence="7">
    <location>
        <begin position="273"/>
        <end position="519"/>
    </location>
</feature>
<keyword evidence="9" id="KW-1185">Reference proteome</keyword>
<dbReference type="GO" id="GO:0005524">
    <property type="term" value="F:ATP binding"/>
    <property type="evidence" value="ECO:0007669"/>
    <property type="project" value="UniProtKB-KW"/>
</dbReference>
<dbReference type="InterPro" id="IPR050107">
    <property type="entry name" value="ABC_carbohydrate_import_ATPase"/>
</dbReference>
<sequence length="523" mass="55584">MSDEGSVPPLVALRGVTKRFGAVVANRAVDLAVRPGEVLALVGENGAGKSTIVNMLSGLLRPDEGSILVDGRPVSLDSPAQSVRAGIGVVHQHFTLVPTLTGLDNIALAMPELGLGRLNRRQIGQAIDTAARTLGLSVDTTSRVEGLDVAQQQRIEIVKALIHKVRLLILDEPTAVLGPEDKAHLFDTIRRLKAEGTAVILITHKLEDIFAVADRAVVLRNGEVVADAPAAGLTPDDVVLHMVGSGDRDQARAIVTGETTLRSSSASGTDAVCRLADVTLRRSNGSIAVSGLSLDLHGGEIVAIAGVDGNGQSELMRVLAGMDVPLGGRIECLGRDSAGSAWTAAHLRRAGVAHVPEDRRRSGIVGEMSLARNYLLRHSDRRALVRHGMVRNSALQRLVRERLALFDVRTRGADERIDQLSGGNQQKFVLAREMDGDPRLILAAHPSRGLDIKTIRFVHGLLEEARQAGKAVLLVSSDLDEILRLADRIMVFAAGRTFGPTSRGDIARDEIGAWIAGHASGPA</sequence>
<evidence type="ECO:0000256" key="5">
    <source>
        <dbReference type="ARBA" id="ARBA00022741"/>
    </source>
</evidence>
<evidence type="ECO:0000259" key="7">
    <source>
        <dbReference type="PROSITE" id="PS50893"/>
    </source>
</evidence>
<evidence type="ECO:0000256" key="2">
    <source>
        <dbReference type="ARBA" id="ARBA00022448"/>
    </source>
</evidence>
<dbReference type="InterPro" id="IPR017871">
    <property type="entry name" value="ABC_transporter-like_CS"/>
</dbReference>
<organism evidence="8 9">
    <name type="scientific">Aquibium pacificus</name>
    <dbReference type="NCBI Taxonomy" id="3153579"/>
    <lineage>
        <taxon>Bacteria</taxon>
        <taxon>Pseudomonadati</taxon>
        <taxon>Pseudomonadota</taxon>
        <taxon>Alphaproteobacteria</taxon>
        <taxon>Hyphomicrobiales</taxon>
        <taxon>Phyllobacteriaceae</taxon>
        <taxon>Aquibium</taxon>
    </lineage>
</organism>
<evidence type="ECO:0000256" key="6">
    <source>
        <dbReference type="ARBA" id="ARBA00022840"/>
    </source>
</evidence>
<dbReference type="Pfam" id="PF00005">
    <property type="entry name" value="ABC_tran"/>
    <property type="match status" value="2"/>
</dbReference>
<name>A0ABV3SKQ5_9HYPH</name>
<dbReference type="CDD" id="cd03216">
    <property type="entry name" value="ABC_Carb_Monos_I"/>
    <property type="match status" value="1"/>
</dbReference>
<comment type="similarity">
    <text evidence="1">Belongs to the ABC transporter superfamily.</text>
</comment>
<protein>
    <submittedName>
        <fullName evidence="8">ABC transporter ATP-binding protein</fullName>
    </submittedName>
</protein>
<evidence type="ECO:0000256" key="3">
    <source>
        <dbReference type="ARBA" id="ARBA00022597"/>
    </source>
</evidence>
<gene>
    <name evidence="8" type="ORF">ABGN05_16970</name>
</gene>
<proteinExistence type="inferred from homology"/>
<dbReference type="Gene3D" id="3.40.50.300">
    <property type="entry name" value="P-loop containing nucleotide triphosphate hydrolases"/>
    <property type="match status" value="2"/>
</dbReference>
<keyword evidence="4" id="KW-0677">Repeat</keyword>
<comment type="caution">
    <text evidence="8">The sequence shown here is derived from an EMBL/GenBank/DDBJ whole genome shotgun (WGS) entry which is preliminary data.</text>
</comment>
<keyword evidence="2" id="KW-0813">Transport</keyword>
<dbReference type="Proteomes" id="UP001556692">
    <property type="component" value="Unassembled WGS sequence"/>
</dbReference>
<keyword evidence="3" id="KW-0762">Sugar transport</keyword>
<dbReference type="InterPro" id="IPR027417">
    <property type="entry name" value="P-loop_NTPase"/>
</dbReference>
<dbReference type="CDD" id="cd03215">
    <property type="entry name" value="ABC_Carb_Monos_II"/>
    <property type="match status" value="1"/>
</dbReference>
<dbReference type="SMART" id="SM00382">
    <property type="entry name" value="AAA"/>
    <property type="match status" value="1"/>
</dbReference>
<dbReference type="EMBL" id="JBDPGJ010000004">
    <property type="protein sequence ID" value="MEX0407353.1"/>
    <property type="molecule type" value="Genomic_DNA"/>
</dbReference>
<evidence type="ECO:0000256" key="1">
    <source>
        <dbReference type="ARBA" id="ARBA00005417"/>
    </source>
</evidence>
<dbReference type="RefSeq" id="WP_367955236.1">
    <property type="nucleotide sequence ID" value="NZ_JBDPGJ010000004.1"/>
</dbReference>
<dbReference type="PROSITE" id="PS50893">
    <property type="entry name" value="ABC_TRANSPORTER_2"/>
    <property type="match status" value="2"/>
</dbReference>
<accession>A0ABV3SKQ5</accession>
<evidence type="ECO:0000256" key="4">
    <source>
        <dbReference type="ARBA" id="ARBA00022737"/>
    </source>
</evidence>
<dbReference type="InterPro" id="IPR003593">
    <property type="entry name" value="AAA+_ATPase"/>
</dbReference>
<evidence type="ECO:0000313" key="8">
    <source>
        <dbReference type="EMBL" id="MEX0407353.1"/>
    </source>
</evidence>
<dbReference type="PANTHER" id="PTHR43790:SF9">
    <property type="entry name" value="GALACTOFURANOSE TRANSPORTER ATP-BINDING PROTEIN YTFR"/>
    <property type="match status" value="1"/>
</dbReference>
<keyword evidence="6 8" id="KW-0067">ATP-binding</keyword>
<dbReference type="PANTHER" id="PTHR43790">
    <property type="entry name" value="CARBOHYDRATE TRANSPORT ATP-BINDING PROTEIN MG119-RELATED"/>
    <property type="match status" value="1"/>
</dbReference>
<feature type="domain" description="ABC transporter" evidence="7">
    <location>
        <begin position="11"/>
        <end position="246"/>
    </location>
</feature>
<keyword evidence="5" id="KW-0547">Nucleotide-binding</keyword>
<reference evidence="8 9" key="1">
    <citation type="submission" date="2024-05" db="EMBL/GenBank/DDBJ databases">
        <authorList>
            <person name="Jiang F."/>
        </authorList>
    </citation>
    <scope>NUCLEOTIDE SEQUENCE [LARGE SCALE GENOMIC DNA]</scope>
    <source>
        <strain evidence="8 9">LZ166</strain>
    </source>
</reference>